<accession>A0ACC3S6Q0</accession>
<dbReference type="Proteomes" id="UP001320706">
    <property type="component" value="Unassembled WGS sequence"/>
</dbReference>
<protein>
    <submittedName>
        <fullName evidence="1">Uncharacterized protein</fullName>
    </submittedName>
</protein>
<evidence type="ECO:0000313" key="2">
    <source>
        <dbReference type="Proteomes" id="UP001320706"/>
    </source>
</evidence>
<proteinExistence type="predicted"/>
<keyword evidence="2" id="KW-1185">Reference proteome</keyword>
<organism evidence="1 2">
    <name type="scientific">Zalaria obscura</name>
    <dbReference type="NCBI Taxonomy" id="2024903"/>
    <lineage>
        <taxon>Eukaryota</taxon>
        <taxon>Fungi</taxon>
        <taxon>Dikarya</taxon>
        <taxon>Ascomycota</taxon>
        <taxon>Pezizomycotina</taxon>
        <taxon>Dothideomycetes</taxon>
        <taxon>Dothideomycetidae</taxon>
        <taxon>Dothideales</taxon>
        <taxon>Zalariaceae</taxon>
        <taxon>Zalaria</taxon>
    </lineage>
</organism>
<gene>
    <name evidence="1" type="ORF">M8818_006404</name>
</gene>
<dbReference type="EMBL" id="JAMKPW020000040">
    <property type="protein sequence ID" value="KAK8198537.1"/>
    <property type="molecule type" value="Genomic_DNA"/>
</dbReference>
<reference evidence="1" key="1">
    <citation type="submission" date="2024-02" db="EMBL/GenBank/DDBJ databases">
        <title>Metagenome Assembled Genome of Zalaria obscura JY119.</title>
        <authorList>
            <person name="Vighnesh L."/>
            <person name="Jagadeeshwari U."/>
            <person name="Venkata Ramana C."/>
            <person name="Sasikala C."/>
        </authorList>
    </citation>
    <scope>NUCLEOTIDE SEQUENCE</scope>
    <source>
        <strain evidence="1">JY119</strain>
    </source>
</reference>
<name>A0ACC3S6Q0_9PEZI</name>
<sequence length="265" mass="28408">MARNHLATNCATSPPTTTTYTTVDPFGTGHGGDGVVSKPAAAYCLPPANNDILGYEQHDLAQHNYKPSSASSAAGSSYTTDDAIDLEKGYARREDRARHPRGSRRREPVKHELHARRGTGGRGGKGAEGSALHVLPNHPSVGASLRLDTPVTPLRPPPSTIPSDRNTSRSPRANPQLDRTTPELPTALYLLSPRSHGLLHASTPSRPLPVSSPEYGCRLRGMGCGVVLDLGRDRRGSTGERCEERWARDGAWLAEVVGRMAEEGC</sequence>
<comment type="caution">
    <text evidence="1">The sequence shown here is derived from an EMBL/GenBank/DDBJ whole genome shotgun (WGS) entry which is preliminary data.</text>
</comment>
<evidence type="ECO:0000313" key="1">
    <source>
        <dbReference type="EMBL" id="KAK8198537.1"/>
    </source>
</evidence>